<evidence type="ECO:0000313" key="1">
    <source>
        <dbReference type="EMBL" id="TLD94552.1"/>
    </source>
</evidence>
<organism evidence="1 2">
    <name type="scientific">Helicobacter saguini</name>
    <dbReference type="NCBI Taxonomy" id="1548018"/>
    <lineage>
        <taxon>Bacteria</taxon>
        <taxon>Pseudomonadati</taxon>
        <taxon>Campylobacterota</taxon>
        <taxon>Epsilonproteobacteria</taxon>
        <taxon>Campylobacterales</taxon>
        <taxon>Helicobacteraceae</taxon>
        <taxon>Helicobacter</taxon>
    </lineage>
</organism>
<gene>
    <name evidence="1" type="ORF">LS64_005140</name>
</gene>
<accession>A0A347VP28</accession>
<dbReference type="Proteomes" id="UP000029714">
    <property type="component" value="Unassembled WGS sequence"/>
</dbReference>
<name>A0A347VP28_9HELI</name>
<dbReference type="OrthoDB" id="5329959at2"/>
<comment type="caution">
    <text evidence="1">The sequence shown here is derived from an EMBL/GenBank/DDBJ whole genome shotgun (WGS) entry which is preliminary data.</text>
</comment>
<dbReference type="RefSeq" id="WP_118962089.1">
    <property type="nucleotide sequence ID" value="NZ_JRMP02000006.1"/>
</dbReference>
<proteinExistence type="predicted"/>
<keyword evidence="2" id="KW-1185">Reference proteome</keyword>
<dbReference type="STRING" id="1548018.LS64_09060"/>
<dbReference type="EMBL" id="JRMP02000006">
    <property type="protein sequence ID" value="TLD94552.1"/>
    <property type="molecule type" value="Genomic_DNA"/>
</dbReference>
<sequence length="183" mass="21629">MLHKKSFIKHKLKYIESKIRKIRSFIIKDSIYRHIKLEVIESYYAIKCVLFYPYSFFKLKKFFKNQENFHIYLNISNKSKFKILKMQKINTYFNSNEFKNLARQSAYPPLLNPKNIDYSKIDSNFAWEANLPLPKTYKFIYVSPHGVGAMAFIKFANEMFASYTLDNKPNTNNGGGGVTYIII</sequence>
<evidence type="ECO:0000313" key="2">
    <source>
        <dbReference type="Proteomes" id="UP000029714"/>
    </source>
</evidence>
<reference evidence="1 2" key="2">
    <citation type="journal article" date="2016" name="Infect. Immun.">
        <title>Helicobacter saguini, a Novel Helicobacter Isolated from Cotton-Top Tamarins with Ulcerative Colitis, Has Proinflammatory Properties and Induces Typhlocolitis and Dysplasia in Gnotobiotic IL-10-/- Mice.</title>
        <authorList>
            <person name="Shen Z."/>
            <person name="Mannion A."/>
            <person name="Whary M.T."/>
            <person name="Muthupalani S."/>
            <person name="Sheh A."/>
            <person name="Feng Y."/>
            <person name="Gong G."/>
            <person name="Vandamme P."/>
            <person name="Holcombe H.R."/>
            <person name="Paster B.J."/>
            <person name="Fox J.G."/>
        </authorList>
    </citation>
    <scope>NUCLEOTIDE SEQUENCE [LARGE SCALE GENOMIC DNA]</scope>
    <source>
        <strain evidence="1 2">MIT 97-6194</strain>
    </source>
</reference>
<dbReference type="AlphaFoldDB" id="A0A347VP28"/>
<protein>
    <submittedName>
        <fullName evidence="1">Uncharacterized protein</fullName>
    </submittedName>
</protein>
<reference evidence="1 2" key="1">
    <citation type="journal article" date="2014" name="Genome Announc.">
        <title>Draft genome sequences of eight enterohepatic helicobacter species isolated from both laboratory and wild rodents.</title>
        <authorList>
            <person name="Sheh A."/>
            <person name="Shen Z."/>
            <person name="Fox J.G."/>
        </authorList>
    </citation>
    <scope>NUCLEOTIDE SEQUENCE [LARGE SCALE GENOMIC DNA]</scope>
    <source>
        <strain evidence="1 2">MIT 97-6194</strain>
    </source>
</reference>